<keyword evidence="2" id="KW-0716">Sensory transduction</keyword>
<evidence type="ECO:0000256" key="3">
    <source>
        <dbReference type="SAM" id="MobiDB-lite"/>
    </source>
</evidence>
<name>A0ABN8J6M9_9NEOP</name>
<sequence length="332" mass="37875">MSLFCEINLFKSYKEVFVAGSTVKGVIRYAVNQETIFNQITVSLKGKGLLSLKRKRNDKSKEVTYWDSEDYLDISNEIVEPEEQLVISAGSYEIPFSFNLPHNIPSSFHYSSSDINHDVSCSIRYNVSIKFQRPGWWKFDKKYKKEIQIDSGITPRLPLEPAVHGKEKKLSRLFARKNSVVNIKACVAKSVVVPGDRVELEYEVQNDTNVKVNAVETKIVEVMTFRTKSTKVTQSRDVPGTECKAGSIKCNENQTMCVPITMPVDRKSLDFSRLVARDYFVIMTVELPFPHFNAVLRIPIQVGESFASDQREPPPSYWEAMGEEQKDDKHSI</sequence>
<feature type="non-terminal residue" evidence="5">
    <location>
        <position position="332"/>
    </location>
</feature>
<dbReference type="Proteomes" id="UP000837857">
    <property type="component" value="Chromosome 9"/>
</dbReference>
<feature type="compositionally biased region" description="Basic and acidic residues" evidence="3">
    <location>
        <begin position="323"/>
        <end position="332"/>
    </location>
</feature>
<feature type="region of interest" description="Disordered" evidence="3">
    <location>
        <begin position="307"/>
        <end position="332"/>
    </location>
</feature>
<dbReference type="InterPro" id="IPR011022">
    <property type="entry name" value="Arrestin_C-like"/>
</dbReference>
<evidence type="ECO:0000256" key="2">
    <source>
        <dbReference type="ARBA" id="ARBA00022606"/>
    </source>
</evidence>
<dbReference type="Gene3D" id="2.60.40.640">
    <property type="match status" value="2"/>
</dbReference>
<evidence type="ECO:0000259" key="4">
    <source>
        <dbReference type="SMART" id="SM01017"/>
    </source>
</evidence>
<gene>
    <name evidence="5" type="ORF">IPOD504_LOCUS17610</name>
</gene>
<dbReference type="PANTHER" id="PTHR11188">
    <property type="entry name" value="ARRESTIN DOMAIN CONTAINING PROTEIN"/>
    <property type="match status" value="1"/>
</dbReference>
<protein>
    <recommendedName>
        <fullName evidence="4">Arrestin C-terminal-like domain-containing protein</fullName>
    </recommendedName>
</protein>
<dbReference type="InterPro" id="IPR014752">
    <property type="entry name" value="Arrestin-like_C"/>
</dbReference>
<organism evidence="5 6">
    <name type="scientific">Iphiclides podalirius</name>
    <name type="common">scarce swallowtail</name>
    <dbReference type="NCBI Taxonomy" id="110791"/>
    <lineage>
        <taxon>Eukaryota</taxon>
        <taxon>Metazoa</taxon>
        <taxon>Ecdysozoa</taxon>
        <taxon>Arthropoda</taxon>
        <taxon>Hexapoda</taxon>
        <taxon>Insecta</taxon>
        <taxon>Pterygota</taxon>
        <taxon>Neoptera</taxon>
        <taxon>Endopterygota</taxon>
        <taxon>Lepidoptera</taxon>
        <taxon>Glossata</taxon>
        <taxon>Ditrysia</taxon>
        <taxon>Papilionoidea</taxon>
        <taxon>Papilionidae</taxon>
        <taxon>Papilioninae</taxon>
        <taxon>Iphiclides</taxon>
    </lineage>
</organism>
<dbReference type="InterPro" id="IPR014756">
    <property type="entry name" value="Ig_E-set"/>
</dbReference>
<dbReference type="InterPro" id="IPR011021">
    <property type="entry name" value="Arrestin-like_N"/>
</dbReference>
<dbReference type="SMART" id="SM01017">
    <property type="entry name" value="Arrestin_C"/>
    <property type="match status" value="1"/>
</dbReference>
<dbReference type="InterPro" id="IPR050357">
    <property type="entry name" value="Arrestin_domain-protein"/>
</dbReference>
<accession>A0ABN8J6M9</accession>
<evidence type="ECO:0000313" key="5">
    <source>
        <dbReference type="EMBL" id="CAH2077233.1"/>
    </source>
</evidence>
<dbReference type="Pfam" id="PF02752">
    <property type="entry name" value="Arrestin_C"/>
    <property type="match status" value="1"/>
</dbReference>
<evidence type="ECO:0000256" key="1">
    <source>
        <dbReference type="ARBA" id="ARBA00005298"/>
    </source>
</evidence>
<proteinExistence type="inferred from homology"/>
<feature type="domain" description="Arrestin C-terminal-like" evidence="4">
    <location>
        <begin position="177"/>
        <end position="315"/>
    </location>
</feature>
<keyword evidence="6" id="KW-1185">Reference proteome</keyword>
<comment type="similarity">
    <text evidence="1">Belongs to the arrestin family.</text>
</comment>
<dbReference type="SUPFAM" id="SSF81296">
    <property type="entry name" value="E set domains"/>
    <property type="match status" value="2"/>
</dbReference>
<dbReference type="EMBL" id="OW152821">
    <property type="protein sequence ID" value="CAH2077233.1"/>
    <property type="molecule type" value="Genomic_DNA"/>
</dbReference>
<dbReference type="Pfam" id="PF00339">
    <property type="entry name" value="Arrestin_N"/>
    <property type="match status" value="1"/>
</dbReference>
<reference evidence="5" key="1">
    <citation type="submission" date="2022-03" db="EMBL/GenBank/DDBJ databases">
        <authorList>
            <person name="Martin H S."/>
        </authorList>
    </citation>
    <scope>NUCLEOTIDE SEQUENCE</scope>
</reference>
<dbReference type="PANTHER" id="PTHR11188:SF17">
    <property type="entry name" value="FI21816P1"/>
    <property type="match status" value="1"/>
</dbReference>
<evidence type="ECO:0000313" key="6">
    <source>
        <dbReference type="Proteomes" id="UP000837857"/>
    </source>
</evidence>